<name>A0A6M5YEV7_9BACT</name>
<dbReference type="Proteomes" id="UP000503447">
    <property type="component" value="Chromosome"/>
</dbReference>
<dbReference type="InterPro" id="IPR036412">
    <property type="entry name" value="HAD-like_sf"/>
</dbReference>
<gene>
    <name evidence="1" type="ORF">FTUN_0041</name>
</gene>
<evidence type="ECO:0000313" key="2">
    <source>
        <dbReference type="Proteomes" id="UP000503447"/>
    </source>
</evidence>
<dbReference type="Gene3D" id="3.40.50.1000">
    <property type="entry name" value="HAD superfamily/HAD-like"/>
    <property type="match status" value="1"/>
</dbReference>
<dbReference type="AlphaFoldDB" id="A0A6M5YEV7"/>
<keyword evidence="2" id="KW-1185">Reference proteome</keyword>
<organism evidence="1 2">
    <name type="scientific">Frigoriglobus tundricola</name>
    <dbReference type="NCBI Taxonomy" id="2774151"/>
    <lineage>
        <taxon>Bacteria</taxon>
        <taxon>Pseudomonadati</taxon>
        <taxon>Planctomycetota</taxon>
        <taxon>Planctomycetia</taxon>
        <taxon>Gemmatales</taxon>
        <taxon>Gemmataceae</taxon>
        <taxon>Frigoriglobus</taxon>
    </lineage>
</organism>
<dbReference type="EMBL" id="CP053452">
    <property type="protein sequence ID" value="QJW92545.1"/>
    <property type="molecule type" value="Genomic_DNA"/>
</dbReference>
<proteinExistence type="predicted"/>
<protein>
    <submittedName>
        <fullName evidence="1">Uncharacterized protein</fullName>
    </submittedName>
</protein>
<reference evidence="2" key="1">
    <citation type="submission" date="2020-05" db="EMBL/GenBank/DDBJ databases">
        <title>Frigoriglobus tundricola gen. nov., sp. nov., a psychrotolerant cellulolytic planctomycete of the family Gemmataceae with two divergent copies of 16S rRNA gene.</title>
        <authorList>
            <person name="Kulichevskaya I.S."/>
            <person name="Ivanova A.A."/>
            <person name="Naumoff D.G."/>
            <person name="Beletsky A.V."/>
            <person name="Rijpstra W.I.C."/>
            <person name="Sinninghe Damste J.S."/>
            <person name="Mardanov A.V."/>
            <person name="Ravin N.V."/>
            <person name="Dedysh S.N."/>
        </authorList>
    </citation>
    <scope>NUCLEOTIDE SEQUENCE [LARGE SCALE GENOMIC DNA]</scope>
    <source>
        <strain evidence="2">PL17</strain>
    </source>
</reference>
<dbReference type="InterPro" id="IPR023214">
    <property type="entry name" value="HAD_sf"/>
</dbReference>
<dbReference type="SUPFAM" id="SSF56784">
    <property type="entry name" value="HAD-like"/>
    <property type="match status" value="1"/>
</dbReference>
<dbReference type="KEGG" id="ftj:FTUN_0041"/>
<evidence type="ECO:0000313" key="1">
    <source>
        <dbReference type="EMBL" id="QJW92545.1"/>
    </source>
</evidence>
<sequence>MLLCRPNPRLRDLFHRAVGTGKPVVALSDTYHRRSLLVRLLEAVGTPLPADAIFASSEWRVNKQSGHLFDAAFNTLQVAPAEVLHVGDHPVSDFRTPRTRGVKAVLHGHHGTGHLRTAGAAPDAPLRSLLRAHASYAARGTLAPGGFWWQLGHTTFGPLMVGFALWLRQRFRADRIDRAYFLLRDGEIFHRVFEALFPPAADVPACSRLAASRRAYVFPVLDGAPDFVLPNLTVCAGPRPVGEFLDRLGVPAAAYGDDFHACGFRDPAERIDGRREGPRLLALFDRPRVRQALLETSRRERECLVGYLRQQGVLSAGRVALIDLGWHGTIHKAAQLLATAFGTGPQITGYYLATFPKFRNVAVPHLRARAYLGGPGDTDPLVRAIATAPQLLEIVCSSAAGSLLHFARSGHGFDPVLRANPAGADQLHALGEVHAGTVAFAREYRDTPAALRADAIPPALAAEDLLRLLTNPTKDEATRVGGLAHGDDFGTDAVRYAARFRPTSDTPEAVWEDYLHAFWKPGLLNQPSPQGAVLRTLLWLTQD</sequence>
<dbReference type="RefSeq" id="WP_171468923.1">
    <property type="nucleotide sequence ID" value="NZ_CP053452.2"/>
</dbReference>
<accession>A0A6M5YEV7</accession>